<evidence type="ECO:0000313" key="1">
    <source>
        <dbReference type="EMBL" id="POS71577.1"/>
    </source>
</evidence>
<sequence length="220" mass="25234">MKRSPEDKYPTPPCSIKRIWIHRGAAAKATNIRKKAPKAITMPLKSPKTDNTQVARKVTKPPRAPYKEELFDLTSRRLINPLPVKYELLTHSNPLTGASTESNIEPRFWFPAPIEDDIKKTLFLHPRNRRIIWVGPLAKAKLEAEVKKYDRVKDLWLFEASDAFLPGYDKKTKFIACTFEDEMLSPWVVCWLRELIGAEAVGNILEHVEENLRSSLAGME</sequence>
<dbReference type="Proteomes" id="UP000094444">
    <property type="component" value="Unassembled WGS sequence"/>
</dbReference>
<name>A0A2P5HMX4_DIAHE</name>
<gene>
    <name evidence="1" type="ORF">DHEL01_v210028</name>
</gene>
<dbReference type="EMBL" id="MAVT02001228">
    <property type="protein sequence ID" value="POS71577.1"/>
    <property type="molecule type" value="Genomic_DNA"/>
</dbReference>
<proteinExistence type="predicted"/>
<dbReference type="AlphaFoldDB" id="A0A2P5HMX4"/>
<accession>A0A2P5HMX4</accession>
<protein>
    <submittedName>
        <fullName evidence="1">Uncharacterized protein</fullName>
    </submittedName>
</protein>
<keyword evidence="2" id="KW-1185">Reference proteome</keyword>
<dbReference type="OrthoDB" id="5225583at2759"/>
<reference evidence="1" key="1">
    <citation type="submission" date="2017-09" db="EMBL/GenBank/DDBJ databases">
        <title>Polyketide synthases of a Diaporthe helianthi virulent isolate.</title>
        <authorList>
            <person name="Baroncelli R."/>
        </authorList>
    </citation>
    <scope>NUCLEOTIDE SEQUENCE [LARGE SCALE GENOMIC DNA]</scope>
    <source>
        <strain evidence="1">7/96</strain>
    </source>
</reference>
<dbReference type="InParanoid" id="A0A2P5HMX4"/>
<evidence type="ECO:0000313" key="2">
    <source>
        <dbReference type="Proteomes" id="UP000094444"/>
    </source>
</evidence>
<comment type="caution">
    <text evidence="1">The sequence shown here is derived from an EMBL/GenBank/DDBJ whole genome shotgun (WGS) entry which is preliminary data.</text>
</comment>
<organism evidence="1 2">
    <name type="scientific">Diaporthe helianthi</name>
    <dbReference type="NCBI Taxonomy" id="158607"/>
    <lineage>
        <taxon>Eukaryota</taxon>
        <taxon>Fungi</taxon>
        <taxon>Dikarya</taxon>
        <taxon>Ascomycota</taxon>
        <taxon>Pezizomycotina</taxon>
        <taxon>Sordariomycetes</taxon>
        <taxon>Sordariomycetidae</taxon>
        <taxon>Diaporthales</taxon>
        <taxon>Diaporthaceae</taxon>
        <taxon>Diaporthe</taxon>
    </lineage>
</organism>